<sequence>MLPRIAATAYLTPLREGGSLPGLMEADDSGTYVVKFTGAGQGPKALVAEIIVAELARALEIRTPDLALIDVDAEIGRREPDEEVQELVTSSAGLNLAIDFLPGSVGYDRGFAVAREEAAKVVWLDAFVANVDRSIRNTNLLIWHRNLWVIDHGACLRFHHAWSSRDSFARSTYNYADHVLSPLADPRQVHDQLAQRVSAEAIAAATAQVPDAWLAPDPDRPDPRAPVDADAARAAYCDYLLARLDAAEEWLP</sequence>
<reference evidence="2 3" key="1">
    <citation type="submission" date="2021-01" db="EMBL/GenBank/DDBJ databases">
        <title>Sequencing the genomes of 1000 actinobacteria strains.</title>
        <authorList>
            <person name="Klenk H.-P."/>
        </authorList>
    </citation>
    <scope>NUCLEOTIDE SEQUENCE [LARGE SCALE GENOMIC DNA]</scope>
    <source>
        <strain evidence="2 3">DSM 18662</strain>
    </source>
</reference>
<accession>A0ABS2RML3</accession>
<organism evidence="2 3">
    <name type="scientific">Microlunatus panaciterrae</name>
    <dbReference type="NCBI Taxonomy" id="400768"/>
    <lineage>
        <taxon>Bacteria</taxon>
        <taxon>Bacillati</taxon>
        <taxon>Actinomycetota</taxon>
        <taxon>Actinomycetes</taxon>
        <taxon>Propionibacteriales</taxon>
        <taxon>Propionibacteriaceae</taxon>
        <taxon>Microlunatus</taxon>
    </lineage>
</organism>
<dbReference type="Pfam" id="PF20613">
    <property type="entry name" value="HipA_2"/>
    <property type="match status" value="1"/>
</dbReference>
<feature type="domain" description="HipA-like kinase" evidence="1">
    <location>
        <begin position="14"/>
        <end position="220"/>
    </location>
</feature>
<evidence type="ECO:0000313" key="2">
    <source>
        <dbReference type="EMBL" id="MBM7799958.1"/>
    </source>
</evidence>
<protein>
    <recommendedName>
        <fullName evidence="1">HipA-like kinase domain-containing protein</fullName>
    </recommendedName>
</protein>
<dbReference type="InterPro" id="IPR046748">
    <property type="entry name" value="HipA_2"/>
</dbReference>
<dbReference type="EMBL" id="JAFBCF010000001">
    <property type="protein sequence ID" value="MBM7799958.1"/>
    <property type="molecule type" value="Genomic_DNA"/>
</dbReference>
<evidence type="ECO:0000259" key="1">
    <source>
        <dbReference type="Pfam" id="PF20613"/>
    </source>
</evidence>
<gene>
    <name evidence="2" type="ORF">JOE57_002879</name>
</gene>
<dbReference type="RefSeq" id="WP_204919035.1">
    <property type="nucleotide sequence ID" value="NZ_BAAAQP010000003.1"/>
</dbReference>
<keyword evidence="3" id="KW-1185">Reference proteome</keyword>
<proteinExistence type="predicted"/>
<name>A0ABS2RML3_9ACTN</name>
<evidence type="ECO:0000313" key="3">
    <source>
        <dbReference type="Proteomes" id="UP000704762"/>
    </source>
</evidence>
<dbReference type="Proteomes" id="UP000704762">
    <property type="component" value="Unassembled WGS sequence"/>
</dbReference>
<comment type="caution">
    <text evidence="2">The sequence shown here is derived from an EMBL/GenBank/DDBJ whole genome shotgun (WGS) entry which is preliminary data.</text>
</comment>